<dbReference type="SUPFAM" id="SSF56219">
    <property type="entry name" value="DNase I-like"/>
    <property type="match status" value="1"/>
</dbReference>
<dbReference type="Gene3D" id="3.60.10.10">
    <property type="entry name" value="Endonuclease/exonuclease/phosphatase"/>
    <property type="match status" value="1"/>
</dbReference>
<dbReference type="EMBL" id="CACVKT020007030">
    <property type="protein sequence ID" value="CAC5404764.1"/>
    <property type="molecule type" value="Genomic_DNA"/>
</dbReference>
<proteinExistence type="predicted"/>
<accession>A0A6J8DCD7</accession>
<name>A0A6J8DCD7_MYTCO</name>
<evidence type="ECO:0008006" key="4">
    <source>
        <dbReference type="Google" id="ProtNLM"/>
    </source>
</evidence>
<keyword evidence="3" id="KW-1185">Reference proteome</keyword>
<dbReference type="AlphaFoldDB" id="A0A6J8DCD7"/>
<reference evidence="2 3" key="1">
    <citation type="submission" date="2020-06" db="EMBL/GenBank/DDBJ databases">
        <authorList>
            <person name="Li R."/>
            <person name="Bekaert M."/>
        </authorList>
    </citation>
    <scope>NUCLEOTIDE SEQUENCE [LARGE SCALE GENOMIC DNA]</scope>
    <source>
        <strain evidence="3">wild</strain>
    </source>
</reference>
<evidence type="ECO:0000313" key="3">
    <source>
        <dbReference type="Proteomes" id="UP000507470"/>
    </source>
</evidence>
<evidence type="ECO:0000256" key="1">
    <source>
        <dbReference type="SAM" id="Coils"/>
    </source>
</evidence>
<dbReference type="InterPro" id="IPR036691">
    <property type="entry name" value="Endo/exonu/phosph_ase_sf"/>
</dbReference>
<evidence type="ECO:0000313" key="2">
    <source>
        <dbReference type="EMBL" id="CAC5404764.1"/>
    </source>
</evidence>
<sequence length="315" mass="37545">MLEIVTMNIAGIKGNKLYLKELLGANSILCLQEHWLHGYESTKIKEIMPEHDYHISCFDDTLIDLDLHRKRVRKLEKGERIVEVEIQFEPVKIVLINNYMPTMATGSEKEYREHLDKLNSMIEKYEQTHNVFITGDLNGTLMPNRNNYHDKLLKDFYSTCTSQGKNQSDRETKQYKQLNWQGEYYFEMGRNKHRKLPKKNNQVRQKPEMQNETDVQQQAINIIDILQEARKMSVVKKIVSLKGPKWKASPKVKECIEKNKKAFYTWKQKDRAKNTENLECREMKKNKRELRNQIRKEHHTVNKQNFFNNLMDKPD</sequence>
<dbReference type="Proteomes" id="UP000507470">
    <property type="component" value="Unassembled WGS sequence"/>
</dbReference>
<organism evidence="2 3">
    <name type="scientific">Mytilus coruscus</name>
    <name type="common">Sea mussel</name>
    <dbReference type="NCBI Taxonomy" id="42192"/>
    <lineage>
        <taxon>Eukaryota</taxon>
        <taxon>Metazoa</taxon>
        <taxon>Spiralia</taxon>
        <taxon>Lophotrochozoa</taxon>
        <taxon>Mollusca</taxon>
        <taxon>Bivalvia</taxon>
        <taxon>Autobranchia</taxon>
        <taxon>Pteriomorphia</taxon>
        <taxon>Mytilida</taxon>
        <taxon>Mytiloidea</taxon>
        <taxon>Mytilidae</taxon>
        <taxon>Mytilinae</taxon>
        <taxon>Mytilus</taxon>
    </lineage>
</organism>
<gene>
    <name evidence="2" type="ORF">MCOR_38520</name>
</gene>
<protein>
    <recommendedName>
        <fullName evidence="4">Endonuclease/exonuclease/phosphatase domain-containing protein</fullName>
    </recommendedName>
</protein>
<keyword evidence="1" id="KW-0175">Coiled coil</keyword>
<dbReference type="OrthoDB" id="6086353at2759"/>
<feature type="coiled-coil region" evidence="1">
    <location>
        <begin position="273"/>
        <end position="300"/>
    </location>
</feature>